<sequence length="103" mass="10629">VLATRSLPPEVQGDAECSREASGWCSEPGSKAPRPGASQAASGPPAAELRARAAVPAAAKAWLVRCRMPAEVCPCQAVAFPLCANDSFRRAVAEVVSSRPALD</sequence>
<evidence type="ECO:0000313" key="2">
    <source>
        <dbReference type="EMBL" id="CAE8649328.1"/>
    </source>
</evidence>
<accession>A0A813IGW5</accession>
<feature type="non-terminal residue" evidence="2">
    <location>
        <position position="1"/>
    </location>
</feature>
<comment type="caution">
    <text evidence="2">The sequence shown here is derived from an EMBL/GenBank/DDBJ whole genome shotgun (WGS) entry which is preliminary data.</text>
</comment>
<feature type="compositionally biased region" description="Low complexity" evidence="1">
    <location>
        <begin position="32"/>
        <end position="45"/>
    </location>
</feature>
<name>A0A813IGW5_POLGL</name>
<gene>
    <name evidence="2" type="ORF">PGLA2088_LOCUS7318</name>
</gene>
<dbReference type="EMBL" id="CAJNNW010007536">
    <property type="protein sequence ID" value="CAE8649328.1"/>
    <property type="molecule type" value="Genomic_DNA"/>
</dbReference>
<organism evidence="2 3">
    <name type="scientific">Polarella glacialis</name>
    <name type="common">Dinoflagellate</name>
    <dbReference type="NCBI Taxonomy" id="89957"/>
    <lineage>
        <taxon>Eukaryota</taxon>
        <taxon>Sar</taxon>
        <taxon>Alveolata</taxon>
        <taxon>Dinophyceae</taxon>
        <taxon>Suessiales</taxon>
        <taxon>Suessiaceae</taxon>
        <taxon>Polarella</taxon>
    </lineage>
</organism>
<proteinExistence type="predicted"/>
<protein>
    <submittedName>
        <fullName evidence="2">Uncharacterized protein</fullName>
    </submittedName>
</protein>
<evidence type="ECO:0000313" key="3">
    <source>
        <dbReference type="Proteomes" id="UP000626109"/>
    </source>
</evidence>
<dbReference type="Proteomes" id="UP000626109">
    <property type="component" value="Unassembled WGS sequence"/>
</dbReference>
<dbReference type="AlphaFoldDB" id="A0A813IGW5"/>
<evidence type="ECO:0000256" key="1">
    <source>
        <dbReference type="SAM" id="MobiDB-lite"/>
    </source>
</evidence>
<reference evidence="2" key="1">
    <citation type="submission" date="2021-02" db="EMBL/GenBank/DDBJ databases">
        <authorList>
            <person name="Dougan E. K."/>
            <person name="Rhodes N."/>
            <person name="Thang M."/>
            <person name="Chan C."/>
        </authorList>
    </citation>
    <scope>NUCLEOTIDE SEQUENCE</scope>
</reference>
<feature type="region of interest" description="Disordered" evidence="1">
    <location>
        <begin position="1"/>
        <end position="45"/>
    </location>
</feature>